<keyword evidence="4 7" id="KW-0812">Transmembrane</keyword>
<dbReference type="AlphaFoldDB" id="D3FC46"/>
<organism evidence="8 9">
    <name type="scientific">Conexibacter woesei (strain DSM 14684 / CCUG 47730 / CIP 108061 / JCM 11494 / NBRC 100937 / ID131577)</name>
    <dbReference type="NCBI Taxonomy" id="469383"/>
    <lineage>
        <taxon>Bacteria</taxon>
        <taxon>Bacillati</taxon>
        <taxon>Actinomycetota</taxon>
        <taxon>Thermoleophilia</taxon>
        <taxon>Solirubrobacterales</taxon>
        <taxon>Conexibacteraceae</taxon>
        <taxon>Conexibacter</taxon>
    </lineage>
</organism>
<name>D3FC46_CONWI</name>
<keyword evidence="9" id="KW-1185">Reference proteome</keyword>
<feature type="transmembrane region" description="Helical" evidence="7">
    <location>
        <begin position="298"/>
        <end position="318"/>
    </location>
</feature>
<feature type="transmembrane region" description="Helical" evidence="7">
    <location>
        <begin position="169"/>
        <end position="189"/>
    </location>
</feature>
<accession>D3FC46</accession>
<sequence precursor="true">MLAIVVAIAASIAAGAALERRSNRAAHAARSFALRSMLWVLAPFATYVNLAHADLELDALAGGLIAIAALGVTGVVAWQLARGPLRLERRSIGAYVHCSVQSNTGYLGLPLCAVLFDQHGLAQAIVYDVLISLATFAVGGFALGAAFGDAAGRRAADGAGRRGAVALDLARAVVLRNPILLSASAGLLVPEAWAPDFLLTPAKVAIFAMLPLGFLAVGVTLADEADDGTLRIPPPLTRAVGSVVALRMLLMPALFLLCTLFLDVPEPYLLLAAMPVGLNTLIVAHATGLDLRLCASAITWSTSIAIVGVLALSLTGVLG</sequence>
<evidence type="ECO:0000256" key="4">
    <source>
        <dbReference type="ARBA" id="ARBA00022692"/>
    </source>
</evidence>
<evidence type="ECO:0000256" key="7">
    <source>
        <dbReference type="SAM" id="Phobius"/>
    </source>
</evidence>
<evidence type="ECO:0000256" key="6">
    <source>
        <dbReference type="ARBA" id="ARBA00023136"/>
    </source>
</evidence>
<dbReference type="GO" id="GO:0016020">
    <property type="term" value="C:membrane"/>
    <property type="evidence" value="ECO:0007669"/>
    <property type="project" value="UniProtKB-SubCell"/>
</dbReference>
<feature type="transmembrane region" description="Helical" evidence="7">
    <location>
        <begin position="57"/>
        <end position="81"/>
    </location>
</feature>
<dbReference type="InterPro" id="IPR004776">
    <property type="entry name" value="Mem_transp_PIN-like"/>
</dbReference>
<feature type="transmembrane region" description="Helical" evidence="7">
    <location>
        <begin position="124"/>
        <end position="148"/>
    </location>
</feature>
<dbReference type="KEGG" id="cwo:Cwoe_4929"/>
<keyword evidence="3" id="KW-1003">Cell membrane</keyword>
<evidence type="ECO:0000313" key="9">
    <source>
        <dbReference type="Proteomes" id="UP000008229"/>
    </source>
</evidence>
<comment type="subcellular location">
    <subcellularLocation>
        <location evidence="1">Membrane</location>
        <topology evidence="1">Multi-pass membrane protein</topology>
    </subcellularLocation>
</comment>
<dbReference type="eggNOG" id="COG0679">
    <property type="taxonomic scope" value="Bacteria"/>
</dbReference>
<reference evidence="9" key="2">
    <citation type="submission" date="2010-01" db="EMBL/GenBank/DDBJ databases">
        <title>The complete genome of Conexibacter woesei DSM 14684.</title>
        <authorList>
            <consortium name="US DOE Joint Genome Institute (JGI-PGF)"/>
            <person name="Lucas S."/>
            <person name="Copeland A."/>
            <person name="Lapidus A."/>
            <person name="Glavina del Rio T."/>
            <person name="Dalin E."/>
            <person name="Tice H."/>
            <person name="Bruce D."/>
            <person name="Goodwin L."/>
            <person name="Pitluck S."/>
            <person name="Kyrpides N."/>
            <person name="Mavromatis K."/>
            <person name="Ivanova N."/>
            <person name="Mikhailova N."/>
            <person name="Chertkov O."/>
            <person name="Brettin T."/>
            <person name="Detter J.C."/>
            <person name="Han C."/>
            <person name="Larimer F."/>
            <person name="Land M."/>
            <person name="Hauser L."/>
            <person name="Markowitz V."/>
            <person name="Cheng J.-F."/>
            <person name="Hugenholtz P."/>
            <person name="Woyke T."/>
            <person name="Wu D."/>
            <person name="Pukall R."/>
            <person name="Steenblock K."/>
            <person name="Schneider S."/>
            <person name="Klenk H.-P."/>
            <person name="Eisen J.A."/>
        </authorList>
    </citation>
    <scope>NUCLEOTIDE SEQUENCE [LARGE SCALE GENOMIC DNA]</scope>
    <source>
        <strain evidence="9">DSM 14684 / CIP 108061 / JCM 11494 / NBRC 100937 / ID131577</strain>
    </source>
</reference>
<feature type="transmembrane region" description="Helical" evidence="7">
    <location>
        <begin position="32"/>
        <end position="50"/>
    </location>
</feature>
<keyword evidence="2" id="KW-0813">Transport</keyword>
<dbReference type="OrthoDB" id="5242630at2"/>
<evidence type="ECO:0000256" key="2">
    <source>
        <dbReference type="ARBA" id="ARBA00022448"/>
    </source>
</evidence>
<feature type="transmembrane region" description="Helical" evidence="7">
    <location>
        <begin position="268"/>
        <end position="286"/>
    </location>
</feature>
<dbReference type="Proteomes" id="UP000008229">
    <property type="component" value="Chromosome"/>
</dbReference>
<dbReference type="Pfam" id="PF03547">
    <property type="entry name" value="Mem_trans"/>
    <property type="match status" value="1"/>
</dbReference>
<dbReference type="STRING" id="469383.Cwoe_4929"/>
<keyword evidence="6 7" id="KW-0472">Membrane</keyword>
<dbReference type="PANTHER" id="PTHR36838:SF3">
    <property type="entry name" value="TRANSPORTER AUXIN EFFLUX CARRIER EC FAMILY"/>
    <property type="match status" value="1"/>
</dbReference>
<reference evidence="8 9" key="1">
    <citation type="journal article" date="2010" name="Stand. Genomic Sci.">
        <title>Complete genome sequence of Conexibacter woesei type strain (ID131577).</title>
        <authorList>
            <person name="Pukall R."/>
            <person name="Lapidus A."/>
            <person name="Glavina Del Rio T."/>
            <person name="Copeland A."/>
            <person name="Tice H."/>
            <person name="Cheng J.-F."/>
            <person name="Lucas S."/>
            <person name="Chen F."/>
            <person name="Nolan M."/>
            <person name="Bruce D."/>
            <person name="Goodwin L."/>
            <person name="Pitluck S."/>
            <person name="Mavromatis K."/>
            <person name="Ivanova N."/>
            <person name="Ovchinnikova G."/>
            <person name="Pati A."/>
            <person name="Chen A."/>
            <person name="Palaniappan K."/>
            <person name="Land M."/>
            <person name="Hauser L."/>
            <person name="Chang Y.-J."/>
            <person name="Jeffries C.D."/>
            <person name="Chain P."/>
            <person name="Meincke L."/>
            <person name="Sims D."/>
            <person name="Brettin T."/>
            <person name="Detter J.C."/>
            <person name="Rohde M."/>
            <person name="Goeker M."/>
            <person name="Bristow J."/>
            <person name="Eisen J.A."/>
            <person name="Markowitz V."/>
            <person name="Kyrpides N.C."/>
            <person name="Klenk H.-P."/>
            <person name="Hugenholtz P."/>
        </authorList>
    </citation>
    <scope>NUCLEOTIDE SEQUENCE [LARGE SCALE GENOMIC DNA]</scope>
    <source>
        <strain evidence="9">DSM 14684 / CIP 108061 / JCM 11494 / NBRC 100937 / ID131577</strain>
    </source>
</reference>
<proteinExistence type="predicted"/>
<protein>
    <submittedName>
        <fullName evidence="8">Auxin Efflux Carrier</fullName>
    </submittedName>
</protein>
<feature type="transmembrane region" description="Helical" evidence="7">
    <location>
        <begin position="243"/>
        <end position="262"/>
    </location>
</feature>
<evidence type="ECO:0000313" key="8">
    <source>
        <dbReference type="EMBL" id="ADB53341.1"/>
    </source>
</evidence>
<keyword evidence="5 7" id="KW-1133">Transmembrane helix</keyword>
<dbReference type="EMBL" id="CP001854">
    <property type="protein sequence ID" value="ADB53341.1"/>
    <property type="molecule type" value="Genomic_DNA"/>
</dbReference>
<dbReference type="HOGENOM" id="CLU_870718_0_0_11"/>
<dbReference type="PANTHER" id="PTHR36838">
    <property type="entry name" value="AUXIN EFFLUX CARRIER FAMILY PROTEIN"/>
    <property type="match status" value="1"/>
</dbReference>
<evidence type="ECO:0000256" key="3">
    <source>
        <dbReference type="ARBA" id="ARBA00022475"/>
    </source>
</evidence>
<evidence type="ECO:0000256" key="5">
    <source>
        <dbReference type="ARBA" id="ARBA00022989"/>
    </source>
</evidence>
<evidence type="ECO:0000256" key="1">
    <source>
        <dbReference type="ARBA" id="ARBA00004141"/>
    </source>
</evidence>
<feature type="transmembrane region" description="Helical" evidence="7">
    <location>
        <begin position="201"/>
        <end position="222"/>
    </location>
</feature>
<gene>
    <name evidence="8" type="ordered locus">Cwoe_4929</name>
</gene>
<dbReference type="GO" id="GO:0055085">
    <property type="term" value="P:transmembrane transport"/>
    <property type="evidence" value="ECO:0007669"/>
    <property type="project" value="InterPro"/>
</dbReference>